<dbReference type="AlphaFoldDB" id="A0A832H346"/>
<dbReference type="Pfam" id="PF12770">
    <property type="entry name" value="CHAT"/>
    <property type="match status" value="1"/>
</dbReference>
<sequence>MAANPSDTARLRLDQEVRDIDLALRQTEFRHLFEIKQHLAVRVIDLQGYLLRYKPDIVHFSGHGDRSSQIILEDNDGRSRPVPPDALSNLFRELKGYIRLVVLNACYTEQQARAIAQHIECVVGMSGAISDPAAISFAVSFYQALGFGTSIETAFSLGCVEINLESLGEENKPKLLTLNSNSGDIVFALPKDEDLPGESPGSEIKSDLKIKKQKGKLTILDIEGPGTLQKSGARKIDTTTDIEETGEGSITTGIHFGRSGQRNNSSAKDEFGN</sequence>
<feature type="domain" description="CHAT" evidence="2">
    <location>
        <begin position="53"/>
        <end position="154"/>
    </location>
</feature>
<evidence type="ECO:0000313" key="3">
    <source>
        <dbReference type="EMBL" id="HGW95160.1"/>
    </source>
</evidence>
<proteinExistence type="predicted"/>
<comment type="caution">
    <text evidence="3">The sequence shown here is derived from an EMBL/GenBank/DDBJ whole genome shotgun (WGS) entry which is preliminary data.</text>
</comment>
<dbReference type="EMBL" id="DSRD01000804">
    <property type="protein sequence ID" value="HGW95160.1"/>
    <property type="molecule type" value="Genomic_DNA"/>
</dbReference>
<reference evidence="3" key="1">
    <citation type="journal article" date="2020" name="mSystems">
        <title>Genome- and Community-Level Interaction Insights into Carbon Utilization and Element Cycling Functions of Hydrothermarchaeota in Hydrothermal Sediment.</title>
        <authorList>
            <person name="Zhou Z."/>
            <person name="Liu Y."/>
            <person name="Xu W."/>
            <person name="Pan J."/>
            <person name="Luo Z.H."/>
            <person name="Li M."/>
        </authorList>
    </citation>
    <scope>NUCLEOTIDE SEQUENCE [LARGE SCALE GENOMIC DNA]</scope>
    <source>
        <strain evidence="3">SpSt-402</strain>
    </source>
</reference>
<accession>A0A832H346</accession>
<evidence type="ECO:0000256" key="1">
    <source>
        <dbReference type="SAM" id="MobiDB-lite"/>
    </source>
</evidence>
<name>A0A832H346_9CYAN</name>
<evidence type="ECO:0000259" key="2">
    <source>
        <dbReference type="Pfam" id="PF12770"/>
    </source>
</evidence>
<protein>
    <submittedName>
        <fullName evidence="3">CHAT domain-containing protein</fullName>
    </submittedName>
</protein>
<feature type="region of interest" description="Disordered" evidence="1">
    <location>
        <begin position="229"/>
        <end position="273"/>
    </location>
</feature>
<dbReference type="InterPro" id="IPR024983">
    <property type="entry name" value="CHAT_dom"/>
</dbReference>
<organism evidence="3">
    <name type="scientific">Oscillatoriales cyanobacterium SpSt-402</name>
    <dbReference type="NCBI Taxonomy" id="2282168"/>
    <lineage>
        <taxon>Bacteria</taxon>
        <taxon>Bacillati</taxon>
        <taxon>Cyanobacteriota</taxon>
        <taxon>Cyanophyceae</taxon>
        <taxon>Oscillatoriophycideae</taxon>
        <taxon>Oscillatoriales</taxon>
    </lineage>
</organism>
<gene>
    <name evidence="3" type="ORF">ENR47_12920</name>
</gene>